<dbReference type="RefSeq" id="WP_230205867.1">
    <property type="nucleotide sequence ID" value="NZ_CP013451.1"/>
</dbReference>
<reference evidence="2 3" key="2">
    <citation type="journal article" date="2017" name="Front. Microbiol.">
        <title>Genomics Reveals a Unique Clone of Burkholderia cenocepacia Harboring an Actively Excising Novel Genomic Island.</title>
        <authorList>
            <person name="Patil P.P."/>
            <person name="Mali S."/>
            <person name="Midha S."/>
            <person name="Gautam V."/>
            <person name="Dash L."/>
            <person name="Kumar S."/>
            <person name="Shastri J."/>
            <person name="Singhal L."/>
            <person name="Patil P.B."/>
        </authorList>
    </citation>
    <scope>NUCLEOTIDE SEQUENCE [LARGE SCALE GENOMIC DNA]</scope>
    <source>
        <strain evidence="2 3">BC-19</strain>
    </source>
</reference>
<dbReference type="Proteomes" id="UP000191686">
    <property type="component" value="Unassembled WGS sequence"/>
</dbReference>
<dbReference type="AlphaFoldDB" id="A0ABD4UBY9"/>
<dbReference type="GeneID" id="68902524"/>
<feature type="region of interest" description="Disordered" evidence="1">
    <location>
        <begin position="77"/>
        <end position="101"/>
    </location>
</feature>
<sequence>MPSWVVIVFIVCAPEWAEEGLREGAPAAAAIAGSAAAATAVAPASSMSRRRADETASVCSECMWTPEVCGGEAARDGGSVAAGRGHPARQPAGVRRRASMVARGRTNAVGSVIRRGARRTEIRLNSLERRGAPNGFAALQKN</sequence>
<reference evidence="2 3" key="1">
    <citation type="journal article" date="2017" name="Front. Microbiol.">
        <title>Genomics reveals a unique clone of Burkholderia cenocepacia harbouring an actively excising novel genomic island.</title>
        <authorList>
            <person name="Patil P."/>
            <person name="Mali S."/>
            <person name="Midha S."/>
            <person name="Gautam V."/>
            <person name="Dash L."/>
            <person name="Kumar S."/>
            <person name="Shastri J."/>
            <person name="Singhal L."/>
            <person name="Patil P.B."/>
        </authorList>
    </citation>
    <scope>NUCLEOTIDE SEQUENCE [LARGE SCALE GENOMIC DNA]</scope>
    <source>
        <strain evidence="2 3">BC-19</strain>
    </source>
</reference>
<accession>A0ABD4UBY9</accession>
<comment type="caution">
    <text evidence="2">The sequence shown here is derived from an EMBL/GenBank/DDBJ whole genome shotgun (WGS) entry which is preliminary data.</text>
</comment>
<evidence type="ECO:0000313" key="3">
    <source>
        <dbReference type="Proteomes" id="UP000191686"/>
    </source>
</evidence>
<evidence type="ECO:0000313" key="2">
    <source>
        <dbReference type="EMBL" id="MCW3711880.1"/>
    </source>
</evidence>
<gene>
    <name evidence="2" type="ORF">UE95_011345</name>
</gene>
<evidence type="ECO:0008006" key="4">
    <source>
        <dbReference type="Google" id="ProtNLM"/>
    </source>
</evidence>
<proteinExistence type="predicted"/>
<name>A0ABD4UBY9_9BURK</name>
<dbReference type="EMBL" id="JYMX02000007">
    <property type="protein sequence ID" value="MCW3711880.1"/>
    <property type="molecule type" value="Genomic_DNA"/>
</dbReference>
<protein>
    <recommendedName>
        <fullName evidence="4">Secreted protein</fullName>
    </recommendedName>
</protein>
<evidence type="ECO:0000256" key="1">
    <source>
        <dbReference type="SAM" id="MobiDB-lite"/>
    </source>
</evidence>
<organism evidence="2 3">
    <name type="scientific">Burkholderia cenocepacia</name>
    <dbReference type="NCBI Taxonomy" id="95486"/>
    <lineage>
        <taxon>Bacteria</taxon>
        <taxon>Pseudomonadati</taxon>
        <taxon>Pseudomonadota</taxon>
        <taxon>Betaproteobacteria</taxon>
        <taxon>Burkholderiales</taxon>
        <taxon>Burkholderiaceae</taxon>
        <taxon>Burkholderia</taxon>
        <taxon>Burkholderia cepacia complex</taxon>
    </lineage>
</organism>